<dbReference type="InterPro" id="IPR021109">
    <property type="entry name" value="Peptidase_aspartic_dom_sf"/>
</dbReference>
<evidence type="ECO:0000313" key="4">
    <source>
        <dbReference type="Proteomes" id="UP000663838"/>
    </source>
</evidence>
<dbReference type="GO" id="GO:0003676">
    <property type="term" value="F:nucleic acid binding"/>
    <property type="evidence" value="ECO:0007669"/>
    <property type="project" value="InterPro"/>
</dbReference>
<accession>A0A821UFC6</accession>
<evidence type="ECO:0000313" key="3">
    <source>
        <dbReference type="EMBL" id="CAF4888962.1"/>
    </source>
</evidence>
<feature type="domain" description="Integrase catalytic" evidence="2">
    <location>
        <begin position="1567"/>
        <end position="1636"/>
    </location>
</feature>
<evidence type="ECO:0000259" key="2">
    <source>
        <dbReference type="PROSITE" id="PS50994"/>
    </source>
</evidence>
<dbReference type="InterPro" id="IPR012337">
    <property type="entry name" value="RNaseH-like_sf"/>
</dbReference>
<dbReference type="GO" id="GO:0015074">
    <property type="term" value="P:DNA integration"/>
    <property type="evidence" value="ECO:0007669"/>
    <property type="project" value="InterPro"/>
</dbReference>
<feature type="non-terminal residue" evidence="3">
    <location>
        <position position="1636"/>
    </location>
</feature>
<reference evidence="3" key="1">
    <citation type="submission" date="2021-02" db="EMBL/GenBank/DDBJ databases">
        <authorList>
            <person name="Nowell W R."/>
        </authorList>
    </citation>
    <scope>NUCLEOTIDE SEQUENCE</scope>
</reference>
<name>A0A821UFC6_9BILA</name>
<feature type="region of interest" description="Disordered" evidence="1">
    <location>
        <begin position="116"/>
        <end position="155"/>
    </location>
</feature>
<dbReference type="InterPro" id="IPR001584">
    <property type="entry name" value="Integrase_cat-core"/>
</dbReference>
<organism evidence="3 4">
    <name type="scientific">Rotaria socialis</name>
    <dbReference type="NCBI Taxonomy" id="392032"/>
    <lineage>
        <taxon>Eukaryota</taxon>
        <taxon>Metazoa</taxon>
        <taxon>Spiralia</taxon>
        <taxon>Gnathifera</taxon>
        <taxon>Rotifera</taxon>
        <taxon>Eurotatoria</taxon>
        <taxon>Bdelloidea</taxon>
        <taxon>Philodinida</taxon>
        <taxon>Philodinidae</taxon>
        <taxon>Rotaria</taxon>
    </lineage>
</organism>
<dbReference type="InterPro" id="IPR036397">
    <property type="entry name" value="RNaseH_sf"/>
</dbReference>
<protein>
    <recommendedName>
        <fullName evidence="2">Integrase catalytic domain-containing protein</fullName>
    </recommendedName>
</protein>
<dbReference type="CDD" id="cd00303">
    <property type="entry name" value="retropepsin_like"/>
    <property type="match status" value="2"/>
</dbReference>
<comment type="caution">
    <text evidence="3">The sequence shown here is derived from an EMBL/GenBank/DDBJ whole genome shotgun (WGS) entry which is preliminary data.</text>
</comment>
<dbReference type="Gene3D" id="3.30.420.10">
    <property type="entry name" value="Ribonuclease H-like superfamily/Ribonuclease H"/>
    <property type="match status" value="1"/>
</dbReference>
<dbReference type="SUPFAM" id="SSF50630">
    <property type="entry name" value="Acid proteases"/>
    <property type="match status" value="2"/>
</dbReference>
<sequence length="1636" mass="188534">RNSVKESTMIHTSTGVKLPYETYVNLAERYELEIKPRQLYSEKVRQNNQQPAPKPKYYPNQFNNNPQAKFCQNYEQQINWEGNNQNIIQGLESVNFSVPPPSCNFMSNENNINPSLNTEHVGYAGVGSNPDYGSVPDQPIQAQQSTKPKDNPPFKNTPPGFCNYCERRGHGRQTCKYLKAREQEPHLTWCNLCLMKNHKEIHCTYKVKFTPSISSNNYNKNSPKPVTQQVKYIQYPPKLNTFEYNKIRVFTNSKFHSQEYNVKKDITKRLSQLSPDLRAKVLNTYTSNSPKNNFIICPHYSIQDNKNCHFCKNSHPELLKLEKVIASYNNNFIAPSTVPTITKSSTSTVHNQVPSQLNINNNSVPKDQNIANINVNSNVTKKSKLNSKVKGKKGKEVKKRIQTDMEEFSNNYQNIKNHEKLANNISSKLKEPLPPAQIPPIEEMEAKCNTEWTKELDKECDVLQGKISTVIYQGQVKSRAVHNNNPFDAGSSILINSLHAPYHTTYGITNTPRRIKITNESFNTDTTVRNVKTNYFWVNLNNHFIYTLVDSGADRSSIRKDILDKFKIEMLPLNDDECKFTDSLTGRIPILGTVYLNIKLADIDLNRHKFKVLPKLNDDTDELVLGHDFLVSKELTFCGDRHLLRGYYKEGIIWTYQSEESKVTRILSDISCYSKSAFKVKPNSTVEIPVRVDLPSYLVDDNANYIIKNFSYATYLNLIRPLNIDDLPDDGSPKYQLRYYTSYPDNFYIANLKEPIFELENQTPKELNYKDNSLVGKAYNIFTIFMNRLNVEEQYQNMYLTIKDKGNYMVEPHVRECFIKTNVEVGSSLNGTNIIKINPNNDSGFHETLNTVPNDTGTDFSNLTLNDGNYFNQELKIILDDDLINKDQINNDDPLLSDFNPPDEYDLKDPSEWTKESLNDSVKVQWIPGKDNTWPDMLSRTFNWDRTVNDQLIYEETMNYDFLPPDVTLDEISPVSGDSLLFSLYKGMSKIKPGLDKVDYPQISNLRDELFDEINKHREKYNLVINSTNQQKWLAHRNRHHPLPINFIQAFANKEGINVEMYYGLETPIIFKSEKLKTSEPKIIIQSLANHHFNLLKYSDDKLNAKAEYENYIQNKIMVSFDNLINIDNLLGKDESAAYDELVTDMTDSSLYFTLAQNDFKPTLSDYAKKRSQNIETITQDIKRIATHYDKCDKRSYDQLFCQSKPTDNLDTDKVYDQDLDGKFREVHPESYGNWYSRCCNHRYTTECFIPLSCGDIRFCAVLDTGSTCSVLSMTVANKLFKEGHLKKLKDTKINLVGAGGLAQHINTRIVTANISMGTARLVGAKFILLPDDMMFSCALIGTEILSQKGMELDFGTRVVSFDDRIIIEMARLKHPRFYNHRYAPPVENNLVTPANTVPYIHSINPEADKEFDSIFNKLSQTVDDRPAFTLEHFINEIDLEHLQASNKELRNLKKIMQIPNFKFPNYLSHYNNIKNNLSIINNIIYFTKKPYDPVPLLPTNSIISMALRIHDKYSHCGRDKLVDWIRTIAYHVKLSELLNKICIACPICLLKKYHPLRHTPPTIKIQTTYPYELVVGDLLSMPNWGRYKYIFTVVDHFSKRLAAWPLKDKSSQTVADALEKHILPTMIMPPKSFLS</sequence>
<feature type="non-terminal residue" evidence="3">
    <location>
        <position position="1"/>
    </location>
</feature>
<dbReference type="SUPFAM" id="SSF53098">
    <property type="entry name" value="Ribonuclease H-like"/>
    <property type="match status" value="1"/>
</dbReference>
<dbReference type="Gene3D" id="2.40.70.10">
    <property type="entry name" value="Acid Proteases"/>
    <property type="match status" value="2"/>
</dbReference>
<proteinExistence type="predicted"/>
<dbReference type="EMBL" id="CAJOBS010004839">
    <property type="protein sequence ID" value="CAF4888962.1"/>
    <property type="molecule type" value="Genomic_DNA"/>
</dbReference>
<gene>
    <name evidence="3" type="ORF">TOA249_LOCUS29848</name>
</gene>
<evidence type="ECO:0000256" key="1">
    <source>
        <dbReference type="SAM" id="MobiDB-lite"/>
    </source>
</evidence>
<dbReference type="PROSITE" id="PS50994">
    <property type="entry name" value="INTEGRASE"/>
    <property type="match status" value="1"/>
</dbReference>
<dbReference type="Proteomes" id="UP000663838">
    <property type="component" value="Unassembled WGS sequence"/>
</dbReference>